<evidence type="ECO:0000256" key="10">
    <source>
        <dbReference type="SAM" id="MobiDB-lite"/>
    </source>
</evidence>
<feature type="transmembrane region" description="Helical" evidence="9">
    <location>
        <begin position="253"/>
        <end position="272"/>
    </location>
</feature>
<evidence type="ECO:0000313" key="13">
    <source>
        <dbReference type="Proteomes" id="UP001165561"/>
    </source>
</evidence>
<dbReference type="PANTHER" id="PTHR30081:SF8">
    <property type="entry name" value="PROTEIN TRANSLOCASE SUBUNIT SECF"/>
    <property type="match status" value="1"/>
</dbReference>
<dbReference type="InterPro" id="IPR022645">
    <property type="entry name" value="SecD/SecF_bac"/>
</dbReference>
<keyword evidence="3 9" id="KW-1003">Cell membrane</keyword>
<evidence type="ECO:0000256" key="2">
    <source>
        <dbReference type="ARBA" id="ARBA00022448"/>
    </source>
</evidence>
<organism evidence="12 13">
    <name type="scientific">Georgenia halotolerans</name>
    <dbReference type="NCBI Taxonomy" id="3028317"/>
    <lineage>
        <taxon>Bacteria</taxon>
        <taxon>Bacillati</taxon>
        <taxon>Actinomycetota</taxon>
        <taxon>Actinomycetes</taxon>
        <taxon>Micrococcales</taxon>
        <taxon>Bogoriellaceae</taxon>
        <taxon>Georgenia</taxon>
    </lineage>
</organism>
<feature type="compositionally biased region" description="Basic and acidic residues" evidence="10">
    <location>
        <begin position="333"/>
        <end position="345"/>
    </location>
</feature>
<comment type="function">
    <text evidence="9">Part of the Sec protein translocase complex. Interacts with the SecYEG preprotein conducting channel. SecDF uses the proton motive force (PMF) to complete protein translocation after the ATP-dependent function of SecA.</text>
</comment>
<evidence type="ECO:0000313" key="12">
    <source>
        <dbReference type="EMBL" id="MDD9207300.1"/>
    </source>
</evidence>
<feature type="transmembrane region" description="Helical" evidence="9">
    <location>
        <begin position="278"/>
        <end position="302"/>
    </location>
</feature>
<keyword evidence="6 9" id="KW-1133">Transmembrane helix</keyword>
<accession>A0ABT5TZ05</accession>
<evidence type="ECO:0000256" key="9">
    <source>
        <dbReference type="HAMAP-Rule" id="MF_01464"/>
    </source>
</evidence>
<sequence length="373" mass="40064">MPSMATLGNELYTGDRSLPIVPRRRTWFTVALALVAASLLILVVRDLNIGIEFRGGSQFTVSGATTLEQQPAHEVLDEVGADQAARVSTVGAEAVRVQTEELSAEQTTEVRDGLAEAYGVAPTEVTSTFIGPTWGESITQQAIQGLVVFLLLVALVLAAYFRTWKMAAAALLGLLHDMVVSVGIYALVGFEITPATVIGFLTILGYSLYDTVVVFDKVRENTTGLYDQDEQTYAESANLAVNQTVIRSVNTTITSVLPVASILFVGALLLGAGTLRDIALALFIGMIVSTVSSIFVSTPLLVQLRQREQAITAHDEVVTARRNGEPLPAAHDGTARAQRDTARTQDEDEAESNVVAGSHQGTRAQPRRRKKAR</sequence>
<dbReference type="SUPFAM" id="SSF82866">
    <property type="entry name" value="Multidrug efflux transporter AcrB transmembrane domain"/>
    <property type="match status" value="1"/>
</dbReference>
<feature type="transmembrane region" description="Helical" evidence="9">
    <location>
        <begin position="142"/>
        <end position="161"/>
    </location>
</feature>
<evidence type="ECO:0000256" key="3">
    <source>
        <dbReference type="ARBA" id="ARBA00022475"/>
    </source>
</evidence>
<dbReference type="Pfam" id="PF02355">
    <property type="entry name" value="SecD_SecF_C"/>
    <property type="match status" value="1"/>
</dbReference>
<evidence type="ECO:0000256" key="7">
    <source>
        <dbReference type="ARBA" id="ARBA00023010"/>
    </source>
</evidence>
<comment type="caution">
    <text evidence="9">Lacks conserved residue(s) required for the propagation of feature annotation.</text>
</comment>
<protein>
    <recommendedName>
        <fullName evidence="9">Protein-export membrane protein SecF</fullName>
    </recommendedName>
</protein>
<comment type="subunit">
    <text evidence="9">Forms a complex with SecD. Part of the essential Sec protein translocation apparatus which comprises SecA, SecYEG and auxiliary proteins SecDF. Other proteins may also be involved.</text>
</comment>
<evidence type="ECO:0000256" key="8">
    <source>
        <dbReference type="ARBA" id="ARBA00023136"/>
    </source>
</evidence>
<keyword evidence="13" id="KW-1185">Reference proteome</keyword>
<dbReference type="NCBIfam" id="TIGR00966">
    <property type="entry name" value="transloc_SecF"/>
    <property type="match status" value="1"/>
</dbReference>
<dbReference type="Gene3D" id="1.20.1640.10">
    <property type="entry name" value="Multidrug efflux transporter AcrB transmembrane domain"/>
    <property type="match status" value="1"/>
</dbReference>
<dbReference type="Proteomes" id="UP001165561">
    <property type="component" value="Unassembled WGS sequence"/>
</dbReference>
<evidence type="ECO:0000256" key="1">
    <source>
        <dbReference type="ARBA" id="ARBA00004651"/>
    </source>
</evidence>
<dbReference type="InterPro" id="IPR048634">
    <property type="entry name" value="SecD_SecF_C"/>
</dbReference>
<dbReference type="InterPro" id="IPR055344">
    <property type="entry name" value="SecD_SecF_C_bact"/>
</dbReference>
<comment type="subcellular location">
    <subcellularLocation>
        <location evidence="1 9">Cell membrane</location>
        <topology evidence="1 9">Multi-pass membrane protein</topology>
    </subcellularLocation>
</comment>
<dbReference type="EMBL" id="JARACI010001081">
    <property type="protein sequence ID" value="MDD9207300.1"/>
    <property type="molecule type" value="Genomic_DNA"/>
</dbReference>
<feature type="region of interest" description="Disordered" evidence="10">
    <location>
        <begin position="317"/>
        <end position="373"/>
    </location>
</feature>
<keyword evidence="5 9" id="KW-0653">Protein transport</keyword>
<proteinExistence type="inferred from homology"/>
<feature type="domain" description="Protein export membrane protein SecD/SecF C-terminal" evidence="11">
    <location>
        <begin position="123"/>
        <end position="306"/>
    </location>
</feature>
<keyword evidence="4 9" id="KW-0812">Transmembrane</keyword>
<comment type="similarity">
    <text evidence="9">Belongs to the SecD/SecF family. SecF subfamily.</text>
</comment>
<keyword evidence="8 9" id="KW-0472">Membrane</keyword>
<dbReference type="InterPro" id="IPR005665">
    <property type="entry name" value="SecF_bac"/>
</dbReference>
<reference evidence="12" key="1">
    <citation type="submission" date="2023-02" db="EMBL/GenBank/DDBJ databases">
        <title>Georgenia sp.10Sc9-8, isolated from a soil sample collected from the Taklamakan desert.</title>
        <authorList>
            <person name="Liu S."/>
        </authorList>
    </citation>
    <scope>NUCLEOTIDE SEQUENCE</scope>
    <source>
        <strain evidence="12">10Sc9-8</strain>
    </source>
</reference>
<evidence type="ECO:0000259" key="11">
    <source>
        <dbReference type="Pfam" id="PF02355"/>
    </source>
</evidence>
<dbReference type="PANTHER" id="PTHR30081">
    <property type="entry name" value="PROTEIN-EXPORT MEMBRANE PROTEIN SEC"/>
    <property type="match status" value="1"/>
</dbReference>
<dbReference type="InterPro" id="IPR022813">
    <property type="entry name" value="SecD/SecF_arch_bac"/>
</dbReference>
<keyword evidence="7 9" id="KW-0811">Translocation</keyword>
<comment type="caution">
    <text evidence="12">The sequence shown here is derived from an EMBL/GenBank/DDBJ whole genome shotgun (WGS) entry which is preliminary data.</text>
</comment>
<evidence type="ECO:0000256" key="6">
    <source>
        <dbReference type="ARBA" id="ARBA00022989"/>
    </source>
</evidence>
<dbReference type="PRINTS" id="PR01755">
    <property type="entry name" value="SECFTRNLCASE"/>
</dbReference>
<gene>
    <name evidence="9 12" type="primary">secF</name>
    <name evidence="12" type="ORF">PU560_12605</name>
</gene>
<keyword evidence="2 9" id="KW-0813">Transport</keyword>
<feature type="transmembrane region" description="Helical" evidence="9">
    <location>
        <begin position="26"/>
        <end position="44"/>
    </location>
</feature>
<name>A0ABT5TZ05_9MICO</name>
<dbReference type="HAMAP" id="MF_01464_B">
    <property type="entry name" value="SecF_B"/>
    <property type="match status" value="1"/>
</dbReference>
<evidence type="ECO:0000256" key="4">
    <source>
        <dbReference type="ARBA" id="ARBA00022692"/>
    </source>
</evidence>
<evidence type="ECO:0000256" key="5">
    <source>
        <dbReference type="ARBA" id="ARBA00022927"/>
    </source>
</evidence>
<dbReference type="NCBIfam" id="TIGR00916">
    <property type="entry name" value="2A0604s01"/>
    <property type="match status" value="1"/>
</dbReference>